<reference evidence="1 2" key="1">
    <citation type="submission" date="2023-03" db="EMBL/GenBank/DDBJ databases">
        <title>Genome sequence of Lichtheimia ornata CBS 291.66.</title>
        <authorList>
            <person name="Mohabir J.T."/>
            <person name="Shea T.P."/>
            <person name="Kurbessoian T."/>
            <person name="Berby B."/>
            <person name="Fontaine J."/>
            <person name="Livny J."/>
            <person name="Gnirke A."/>
            <person name="Stajich J.E."/>
            <person name="Cuomo C.A."/>
        </authorList>
    </citation>
    <scope>NUCLEOTIDE SEQUENCE [LARGE SCALE GENOMIC DNA]</scope>
    <source>
        <strain evidence="1">CBS 291.66</strain>
    </source>
</reference>
<protein>
    <submittedName>
        <fullName evidence="1">Uncharacterized protein</fullName>
    </submittedName>
</protein>
<dbReference type="AlphaFoldDB" id="A0AAD7UYL4"/>
<dbReference type="Proteomes" id="UP001234581">
    <property type="component" value="Unassembled WGS sequence"/>
</dbReference>
<accession>A0AAD7UYL4</accession>
<comment type="caution">
    <text evidence="1">The sequence shown here is derived from an EMBL/GenBank/DDBJ whole genome shotgun (WGS) entry which is preliminary data.</text>
</comment>
<dbReference type="EMBL" id="JARTCD010000049">
    <property type="protein sequence ID" value="KAJ8655453.1"/>
    <property type="molecule type" value="Genomic_DNA"/>
</dbReference>
<dbReference type="GeneID" id="83216354"/>
<name>A0AAD7UYL4_9FUNG</name>
<evidence type="ECO:0000313" key="2">
    <source>
        <dbReference type="Proteomes" id="UP001234581"/>
    </source>
</evidence>
<keyword evidence="2" id="KW-1185">Reference proteome</keyword>
<proteinExistence type="predicted"/>
<evidence type="ECO:0000313" key="1">
    <source>
        <dbReference type="EMBL" id="KAJ8655453.1"/>
    </source>
</evidence>
<gene>
    <name evidence="1" type="ORF">O0I10_008947</name>
</gene>
<dbReference type="RefSeq" id="XP_058340366.1">
    <property type="nucleotide sequence ID" value="XM_058488946.1"/>
</dbReference>
<organism evidence="1 2">
    <name type="scientific">Lichtheimia ornata</name>
    <dbReference type="NCBI Taxonomy" id="688661"/>
    <lineage>
        <taxon>Eukaryota</taxon>
        <taxon>Fungi</taxon>
        <taxon>Fungi incertae sedis</taxon>
        <taxon>Mucoromycota</taxon>
        <taxon>Mucoromycotina</taxon>
        <taxon>Mucoromycetes</taxon>
        <taxon>Mucorales</taxon>
        <taxon>Lichtheimiaceae</taxon>
        <taxon>Lichtheimia</taxon>
    </lineage>
</organism>
<sequence length="699" mass="78428">MEILYKEPNDNAADNAITQTAVQLPPSGKALHVLLNVNQHVFDEAAKNDTSQTPTGRAFRALNEYLNQGRFGDVFDPLQLLKPKSSQPFLRLGRYLLLSSTHRTAFADFVRHDLLDASDKRLQLAGAVLLEHVADDPISVNFIPDLSRVALKYSEEPMTLLPSTACNVAIKASRHGIHDYQSIRDLIPLMKKWYPYDIIATAAWEAIDNLLQSMQGPCKTWDQLSNTLSSKHLMSKKPLSTKRQLSSLNNEEPNAGLISVAMLQKSQWLNERELPDDLVTVIRKHVASMLDVTWAQPLMIAMLLMTPGLCVVHKIPKHLIVPLAKSACINQERGKAFLPYAMANTTDSIHALSEMVGKDSNEDAARILGDMLDKATVGMETDLEEFSMPLVDDMLQWVCGNDLACKVLIRYIDVADLRYVLTRLMRMAYSKDPRTNQVCKALIGKTILAGQWANGDGVPIYVDMIRSMKNTHALPPQPTTSMLTSPSDLFHPTTPEGLKLDEQEIERFSLELLSVLQLWAMKATPEGVKHGIRELVYRSYAAPQDPTFVHAWQNLASPLVQHHPMAVWMVMEHCTKIMKEQTKLTYDLIDAGTEESELAVYTITMKRLSPMLILRALQANAYTHIRLPAIAESEKIGWSALGIDRGDIKWDTGDMDPNCKRISLALFHELEYRTNDPSELGEIQKLACGLLSLIYCRKD</sequence>